<reference evidence="2" key="1">
    <citation type="submission" date="2016-10" db="EMBL/GenBank/DDBJ databases">
        <authorList>
            <person name="de Groot N.N."/>
        </authorList>
    </citation>
    <scope>NUCLEOTIDE SEQUENCE</scope>
</reference>
<protein>
    <submittedName>
        <fullName evidence="2">Uncharacterized protein</fullName>
    </submittedName>
</protein>
<evidence type="ECO:0000256" key="1">
    <source>
        <dbReference type="SAM" id="MobiDB-lite"/>
    </source>
</evidence>
<organism evidence="2">
    <name type="scientific">hydrothermal vent metagenome</name>
    <dbReference type="NCBI Taxonomy" id="652676"/>
    <lineage>
        <taxon>unclassified sequences</taxon>
        <taxon>metagenomes</taxon>
        <taxon>ecological metagenomes</taxon>
    </lineage>
</organism>
<proteinExistence type="predicted"/>
<accession>A0A1W1D883</accession>
<feature type="region of interest" description="Disordered" evidence="1">
    <location>
        <begin position="16"/>
        <end position="45"/>
    </location>
</feature>
<dbReference type="EMBL" id="FPHR01000010">
    <property type="protein sequence ID" value="SFV76818.1"/>
    <property type="molecule type" value="Genomic_DNA"/>
</dbReference>
<evidence type="ECO:0000313" key="2">
    <source>
        <dbReference type="EMBL" id="SFV76818.1"/>
    </source>
</evidence>
<dbReference type="AlphaFoldDB" id="A0A1W1D883"/>
<name>A0A1W1D883_9ZZZZ</name>
<sequence length="200" mass="20759">MIVSSTWVNETTPLASVNAHCSPSPRSQVPLASSASTQSRTPSLSASKNTCAFCSVPLETVKEKSVNTVATVATVEDPPDTATATTAKPKAAISKSAVTFAAFELSVFKLSIKSFQELAKSCLSAETLLAEKLLVNVLAKPLPLTIKSTSLTPSARKTSKIPLPKLTISPLTPSANLTPTLLTSVISTPASSANFTTSIL</sequence>
<gene>
    <name evidence="2" type="ORF">MNB_SUP05-4-766</name>
</gene>